<reference evidence="1" key="1">
    <citation type="submission" date="2021-03" db="EMBL/GenBank/DDBJ databases">
        <title>Acanthopleuribacteraceae sp. M133.</title>
        <authorList>
            <person name="Wang G."/>
        </authorList>
    </citation>
    <scope>NUCLEOTIDE SEQUENCE</scope>
    <source>
        <strain evidence="1">M133</strain>
    </source>
</reference>
<accession>A0A8A4TFS2</accession>
<name>A0A8A4TFS2_SULCO</name>
<keyword evidence="1" id="KW-0560">Oxidoreductase</keyword>
<dbReference type="EMBL" id="CP071793">
    <property type="protein sequence ID" value="QTD48929.1"/>
    <property type="molecule type" value="Genomic_DNA"/>
</dbReference>
<dbReference type="Gene3D" id="2.60.120.620">
    <property type="entry name" value="q2cbj1_9rhob like domain"/>
    <property type="match status" value="1"/>
</dbReference>
<protein>
    <submittedName>
        <fullName evidence="1">Phytanoyl-CoA dioxygenase family protein</fullName>
    </submittedName>
</protein>
<dbReference type="RefSeq" id="WP_237378577.1">
    <property type="nucleotide sequence ID" value="NZ_CP071793.1"/>
</dbReference>
<proteinExistence type="predicted"/>
<gene>
    <name evidence="1" type="ORF">J3U87_25375</name>
</gene>
<keyword evidence="2" id="KW-1185">Reference proteome</keyword>
<dbReference type="Proteomes" id="UP000663929">
    <property type="component" value="Chromosome"/>
</dbReference>
<keyword evidence="1" id="KW-0223">Dioxygenase</keyword>
<organism evidence="1 2">
    <name type="scientific">Sulfidibacter corallicola</name>
    <dbReference type="NCBI Taxonomy" id="2818388"/>
    <lineage>
        <taxon>Bacteria</taxon>
        <taxon>Pseudomonadati</taxon>
        <taxon>Acidobacteriota</taxon>
        <taxon>Holophagae</taxon>
        <taxon>Acanthopleuribacterales</taxon>
        <taxon>Acanthopleuribacteraceae</taxon>
        <taxon>Sulfidibacter</taxon>
    </lineage>
</organism>
<dbReference type="PANTHER" id="PTHR20883">
    <property type="entry name" value="PHYTANOYL-COA DIOXYGENASE DOMAIN CONTAINING 1"/>
    <property type="match status" value="1"/>
</dbReference>
<dbReference type="SUPFAM" id="SSF51197">
    <property type="entry name" value="Clavaminate synthase-like"/>
    <property type="match status" value="1"/>
</dbReference>
<dbReference type="GO" id="GO:0016706">
    <property type="term" value="F:2-oxoglutarate-dependent dioxygenase activity"/>
    <property type="evidence" value="ECO:0007669"/>
    <property type="project" value="UniProtKB-ARBA"/>
</dbReference>
<dbReference type="GO" id="GO:0005506">
    <property type="term" value="F:iron ion binding"/>
    <property type="evidence" value="ECO:0007669"/>
    <property type="project" value="UniProtKB-ARBA"/>
</dbReference>
<evidence type="ECO:0000313" key="2">
    <source>
        <dbReference type="Proteomes" id="UP000663929"/>
    </source>
</evidence>
<dbReference type="PANTHER" id="PTHR20883:SF46">
    <property type="entry name" value="PHYTANOYL-COA HYDROXYLASE"/>
    <property type="match status" value="1"/>
</dbReference>
<dbReference type="AlphaFoldDB" id="A0A8A4TFS2"/>
<dbReference type="InterPro" id="IPR008775">
    <property type="entry name" value="Phytyl_CoA_dOase-like"/>
</dbReference>
<dbReference type="KEGG" id="scor:J3U87_25375"/>
<dbReference type="Pfam" id="PF05721">
    <property type="entry name" value="PhyH"/>
    <property type="match status" value="1"/>
</dbReference>
<evidence type="ECO:0000313" key="1">
    <source>
        <dbReference type="EMBL" id="QTD48929.1"/>
    </source>
</evidence>
<sequence length="236" mass="26161">MTTFPSFEFEGPCNPELSAGQLTRFWEMGYGSHPLLLEGGELEGLRTKFEDILVDAFGLDSQTLATTLTIEKYVLEMTLSASHSDYLSDSQIYGKIVGIGAQLFGLEPEDVVAGWRIFLKKPGFKETPFHQDALFRPPPYDSISFWIPLDGASERNGCLYYIDRSHERGLLPHREIDGQQTIEAIGFEEARACPLPPGAVSFHHCMTIHGAAPNRDTKSRRCFGIVCSPGRSTGTV</sequence>